<gene>
    <name evidence="11" type="ORF">MIND_01027400</name>
</gene>
<evidence type="ECO:0000256" key="4">
    <source>
        <dbReference type="ARBA" id="ARBA00022824"/>
    </source>
</evidence>
<dbReference type="Gene3D" id="1.25.40.1030">
    <property type="match status" value="1"/>
</dbReference>
<keyword evidence="3 7" id="KW-0813">Transport</keyword>
<feature type="region of interest" description="Disordered" evidence="8">
    <location>
        <begin position="1"/>
        <end position="437"/>
    </location>
</feature>
<evidence type="ECO:0000256" key="5">
    <source>
        <dbReference type="ARBA" id="ARBA00022892"/>
    </source>
</evidence>
<dbReference type="Pfam" id="PF12932">
    <property type="entry name" value="Sec16"/>
    <property type="match status" value="1"/>
</dbReference>
<evidence type="ECO:0000256" key="7">
    <source>
        <dbReference type="RuleBase" id="RU364101"/>
    </source>
</evidence>
<feature type="region of interest" description="Disordered" evidence="8">
    <location>
        <begin position="1232"/>
        <end position="1326"/>
    </location>
</feature>
<dbReference type="GO" id="GO:0016192">
    <property type="term" value="P:vesicle-mediated transport"/>
    <property type="evidence" value="ECO:0007669"/>
    <property type="project" value="UniProtKB-KW"/>
</dbReference>
<feature type="compositionally biased region" description="Pro residues" evidence="8">
    <location>
        <begin position="328"/>
        <end position="337"/>
    </location>
</feature>
<dbReference type="InterPro" id="IPR024340">
    <property type="entry name" value="Sec16_CCD"/>
</dbReference>
<feature type="compositionally biased region" description="Polar residues" evidence="8">
    <location>
        <begin position="130"/>
        <end position="141"/>
    </location>
</feature>
<feature type="compositionally biased region" description="Pro residues" evidence="8">
    <location>
        <begin position="1353"/>
        <end position="1362"/>
    </location>
</feature>
<sequence>MEDAASLFGVENQDSNDIFASLGGDGVAPDSSDDWLQPSAPTNTSIPPPPVRDAPLEAPVEPAKNYNPYAPPTNSYNPPASSYTPAVNSYTPPANPYTPSTPAQSTFNAYAPPVPSPSTPYSPQYSAASTNRYETTTTPFSAQKVAVPPPPAPATSTLNRPKISNAYDPPIFTSSRRQPSATSQNSAYARYASPLPPAPPPAGQFTSSGYAIPPPPPPQERASPVPNWSAAPPPPPHMASSPYSAYAEPPIRSTSPTKTLPPPPPPRTSSRAESVTRSSIDQVQRTASPASFATPSHYSPETQSNVAAPERTASPASVHSLDRTRSPPANPYMPRAPSPLKKSSMSAYDPPPPPPAVNGHASHAPNGMYNSLPKSHPVPPPLPRNRSESSGSIYDIPPMQTGHSSQVPPPLPRNRSESSGSIYDPPSMKTGHLTQQRSETDYGAYSSRYNYGAAPLEAPVIDHSLSQEVLVKPAQTSAYAPSPSLLGANDPLGRTSSRAPVFSFGFGGKFLTCFHGASINTGFDVALASKNSTGIQVRLLNKIIPQSALETTAVVFPGPLFSDPGTPTMGLVRTTTASGQTKAKKAKLVKYLTDRASEISQAIGYLHTGSMEAYSAEGKLVLVNLLKVLVENDGKLSGTPQIDLAVRAALVPRLDIAAGENSDVSDPSSFTSIADLQRPLDNGMFPTTTSNGGEAPIMAPVLRPEALEKIQEFLVRGERRKAYHFALDEKLWAHAMIIASSVDRDAWKEAVNEFLRAELGPNSLGDSAQLKNGREGLRVAYSLYSGQGAAAVQEMVPQNLLSRAAGRLQLPTAAPHKTPLTPNFAAPATANNIPTESLASWAETAAMLLSSPMTSDTSAALTALGDQLLAHQWVEAAHACYLLSPQTSPLGGLGNATARVVLLGSKSPQIWTSFYKDSDPTILTEILEFGLSLNTPAKGQDAFYGFPHLQAYRFIRAIGLAELGEMQLASRYCEAISVSFSRGSPYYTPILVDQLKALSDRIVGLDHGEKSGFWKSTPSLDTIGRFLEGRFTKLVTGDADPSTPTDDQMRISDANSGPFSQYSYISSSATSSTSPSPQPSLYNLNAQPPPPPARTGSAMGQSNLRSHAPIDRAASAMEHVRRKPSSPAPVPRIASANASTTTFAQAPSYVSAYSNYSPNPYSPNMATPRPTQETTSREEDTEGGQEVSWWSYSNGNDDSANQTPMAATFMQVDAGVNSNADGFISLMPDSSYTVESGNSRQRQSLSHEEDEEDDLGFGNSKKPKKEANGEHQAAAASGPTTAPAAAEPQRPDVKPAPAAASGSWFGRWWKRPDAATTPGPVKANLGEEVSFYYDKEQKRWVNKKAGAEEAKPATPPPPPPSRPQTASPGMTGPRPGGMTPPPPRAASVFGDANGTGNGMHKPPMRARSNLAPTPEPDSHRNLSTPSPPPGPPGRPKSQASKRAIRSRYVDVFQQEGESAA</sequence>
<name>A0A8H6SBP5_9AGAR</name>
<feature type="domain" description="Sec16 central conserved" evidence="10">
    <location>
        <begin position="499"/>
        <end position="634"/>
    </location>
</feature>
<dbReference type="GO" id="GO:0006914">
    <property type="term" value="P:autophagy"/>
    <property type="evidence" value="ECO:0007669"/>
    <property type="project" value="UniProtKB-KW"/>
</dbReference>
<feature type="compositionally biased region" description="Polar residues" evidence="8">
    <location>
        <begin position="272"/>
        <end position="306"/>
    </location>
</feature>
<protein>
    <recommendedName>
        <fullName evidence="7">Protein transport protein sec16</fullName>
    </recommendedName>
</protein>
<dbReference type="GO" id="GO:0012507">
    <property type="term" value="C:ER to Golgi transport vesicle membrane"/>
    <property type="evidence" value="ECO:0007669"/>
    <property type="project" value="TreeGrafter"/>
</dbReference>
<keyword evidence="7" id="KW-0653">Protein transport</keyword>
<dbReference type="OrthoDB" id="8918678at2759"/>
<reference evidence="11" key="1">
    <citation type="submission" date="2020-05" db="EMBL/GenBank/DDBJ databases">
        <title>Mycena genomes resolve the evolution of fungal bioluminescence.</title>
        <authorList>
            <person name="Tsai I.J."/>
        </authorList>
    </citation>
    <scope>NUCLEOTIDE SEQUENCE</scope>
    <source>
        <strain evidence="11">171206Taipei</strain>
    </source>
</reference>
<dbReference type="PANTHER" id="PTHR13402:SF6">
    <property type="entry name" value="SECRETORY 16, ISOFORM I"/>
    <property type="match status" value="1"/>
</dbReference>
<comment type="caution">
    <text evidence="11">The sequence shown here is derived from an EMBL/GenBank/DDBJ whole genome shotgun (WGS) entry which is preliminary data.</text>
</comment>
<dbReference type="EMBL" id="JACAZF010000009">
    <property type="protein sequence ID" value="KAF7294895.1"/>
    <property type="molecule type" value="Genomic_DNA"/>
</dbReference>
<evidence type="ECO:0000256" key="6">
    <source>
        <dbReference type="ARBA" id="ARBA00024687"/>
    </source>
</evidence>
<feature type="compositionally biased region" description="Polar residues" evidence="8">
    <location>
        <begin position="72"/>
        <end position="108"/>
    </location>
</feature>
<dbReference type="InterPro" id="IPR024298">
    <property type="entry name" value="Sec16_Sec23-bd"/>
</dbReference>
<feature type="region of interest" description="Disordered" evidence="8">
    <location>
        <begin position="1342"/>
        <end position="1460"/>
    </location>
</feature>
<evidence type="ECO:0000313" key="12">
    <source>
        <dbReference type="Proteomes" id="UP000636479"/>
    </source>
</evidence>
<feature type="compositionally biased region" description="Polar residues" evidence="8">
    <location>
        <begin position="1232"/>
        <end position="1244"/>
    </location>
</feature>
<dbReference type="GeneID" id="59349380"/>
<evidence type="ECO:0000259" key="10">
    <source>
        <dbReference type="Pfam" id="PF12932"/>
    </source>
</evidence>
<comment type="similarity">
    <text evidence="2 7">Belongs to the SEC16 family.</text>
</comment>
<keyword evidence="12" id="KW-1185">Reference proteome</keyword>
<evidence type="ECO:0000256" key="1">
    <source>
        <dbReference type="ARBA" id="ARBA00004397"/>
    </source>
</evidence>
<keyword evidence="7" id="KW-0072">Autophagy</keyword>
<feature type="compositionally biased region" description="Low complexity" evidence="8">
    <location>
        <begin position="1064"/>
        <end position="1075"/>
    </location>
</feature>
<evidence type="ECO:0000256" key="3">
    <source>
        <dbReference type="ARBA" id="ARBA00022448"/>
    </source>
</evidence>
<dbReference type="GO" id="GO:0070973">
    <property type="term" value="P:protein localization to endoplasmic reticulum exit site"/>
    <property type="evidence" value="ECO:0007669"/>
    <property type="project" value="TreeGrafter"/>
</dbReference>
<evidence type="ECO:0000259" key="9">
    <source>
        <dbReference type="Pfam" id="PF12931"/>
    </source>
</evidence>
<organism evidence="11 12">
    <name type="scientific">Mycena indigotica</name>
    <dbReference type="NCBI Taxonomy" id="2126181"/>
    <lineage>
        <taxon>Eukaryota</taxon>
        <taxon>Fungi</taxon>
        <taxon>Dikarya</taxon>
        <taxon>Basidiomycota</taxon>
        <taxon>Agaricomycotina</taxon>
        <taxon>Agaricomycetes</taxon>
        <taxon>Agaricomycetidae</taxon>
        <taxon>Agaricales</taxon>
        <taxon>Marasmiineae</taxon>
        <taxon>Mycenaceae</taxon>
        <taxon>Mycena</taxon>
    </lineage>
</organism>
<dbReference type="GO" id="GO:0015031">
    <property type="term" value="P:protein transport"/>
    <property type="evidence" value="ECO:0007669"/>
    <property type="project" value="UniProtKB-KW"/>
</dbReference>
<feature type="compositionally biased region" description="Pro residues" evidence="8">
    <location>
        <begin position="1425"/>
        <end position="1434"/>
    </location>
</feature>
<feature type="region of interest" description="Disordered" evidence="8">
    <location>
        <begin position="1064"/>
        <end position="1103"/>
    </location>
</feature>
<dbReference type="Pfam" id="PF12931">
    <property type="entry name" value="TPR_Sec16"/>
    <property type="match status" value="1"/>
</dbReference>
<feature type="compositionally biased region" description="Low complexity" evidence="8">
    <location>
        <begin position="1363"/>
        <end position="1377"/>
    </location>
</feature>
<dbReference type="GO" id="GO:0005789">
    <property type="term" value="C:endoplasmic reticulum membrane"/>
    <property type="evidence" value="ECO:0007669"/>
    <property type="project" value="UniProtKB-SubCell"/>
</dbReference>
<keyword evidence="7" id="KW-0472">Membrane</keyword>
<comment type="subcellular location">
    <subcellularLocation>
        <location evidence="1">Endoplasmic reticulum membrane</location>
        <topology evidence="1">Peripheral membrane protein</topology>
        <orientation evidence="1">Cytoplasmic side</orientation>
    </subcellularLocation>
</comment>
<evidence type="ECO:0000256" key="8">
    <source>
        <dbReference type="SAM" id="MobiDB-lite"/>
    </source>
</evidence>
<keyword evidence="4 7" id="KW-0256">Endoplasmic reticulum</keyword>
<proteinExistence type="inferred from homology"/>
<dbReference type="GO" id="GO:0070971">
    <property type="term" value="C:endoplasmic reticulum exit site"/>
    <property type="evidence" value="ECO:0007669"/>
    <property type="project" value="TreeGrafter"/>
</dbReference>
<keyword evidence="5 7" id="KW-0931">ER-Golgi transport</keyword>
<dbReference type="GO" id="GO:0007030">
    <property type="term" value="P:Golgi organization"/>
    <property type="evidence" value="ECO:0007669"/>
    <property type="project" value="TreeGrafter"/>
</dbReference>
<dbReference type="PANTHER" id="PTHR13402">
    <property type="entry name" value="RGPR-RELATED"/>
    <property type="match status" value="1"/>
</dbReference>
<evidence type="ECO:0000313" key="11">
    <source>
        <dbReference type="EMBL" id="KAF7294895.1"/>
    </source>
</evidence>
<comment type="function">
    <text evidence="6 7">Involved in the initiation of assembly of the COPII coat required for the formation of transport vesicles from the endoplasmic reticulum (ER) and the selection of cargo molecules. Also involved in autophagy.</text>
</comment>
<dbReference type="CDD" id="cd09233">
    <property type="entry name" value="ACE1-Sec16-like"/>
    <property type="match status" value="1"/>
</dbReference>
<feature type="region of interest" description="Disordered" evidence="8">
    <location>
        <begin position="1160"/>
        <end position="1202"/>
    </location>
</feature>
<feature type="compositionally biased region" description="Polar residues" evidence="8">
    <location>
        <begin position="1188"/>
        <end position="1202"/>
    </location>
</feature>
<dbReference type="Proteomes" id="UP000636479">
    <property type="component" value="Unassembled WGS sequence"/>
</dbReference>
<feature type="compositionally biased region" description="Low complexity" evidence="8">
    <location>
        <begin position="1273"/>
        <end position="1286"/>
    </location>
</feature>
<feature type="compositionally biased region" description="Basic and acidic residues" evidence="8">
    <location>
        <begin position="1342"/>
        <end position="1351"/>
    </location>
</feature>
<accession>A0A8H6SBP5</accession>
<feature type="domain" description="Sec16 Sec23-binding" evidence="9">
    <location>
        <begin position="710"/>
        <end position="1038"/>
    </location>
</feature>
<dbReference type="RefSeq" id="XP_037216258.1">
    <property type="nucleotide sequence ID" value="XM_037366864.1"/>
</dbReference>
<feature type="compositionally biased region" description="Polar residues" evidence="8">
    <location>
        <begin position="172"/>
        <end position="185"/>
    </location>
</feature>
<evidence type="ECO:0000256" key="2">
    <source>
        <dbReference type="ARBA" id="ARBA00005927"/>
    </source>
</evidence>
<feature type="region of interest" description="Disordered" evidence="8">
    <location>
        <begin position="1035"/>
        <end position="1054"/>
    </location>
</feature>